<dbReference type="GO" id="GO:0016233">
    <property type="term" value="P:telomere capping"/>
    <property type="evidence" value="ECO:0007669"/>
    <property type="project" value="InterPro"/>
</dbReference>
<sequence>MPTAELDCIIFDEVGLTFRSVTNYSTKTAILTLEHNFPPGNSLKIQLDVNLLITTLKSNETQIGVWVNVMGYITDTGRHKAPGEDKKNISVQALVLWSAGPFNLVGYEKSLDQKAADERMAKQTV</sequence>
<dbReference type="Pfam" id="PF12658">
    <property type="entry name" value="Ten1"/>
    <property type="match status" value="1"/>
</dbReference>
<dbReference type="InterPro" id="IPR012340">
    <property type="entry name" value="NA-bd_OB-fold"/>
</dbReference>
<comment type="caution">
    <text evidence="1">The sequence shown here is derived from an EMBL/GenBank/DDBJ whole genome shotgun (WGS) entry which is preliminary data.</text>
</comment>
<accession>A0A1E1L7M8</accession>
<dbReference type="AlphaFoldDB" id="A0A1E1L7M8"/>
<reference evidence="2" key="1">
    <citation type="submission" date="2016-03" db="EMBL/GenBank/DDBJ databases">
        <authorList>
            <person name="Ploux O."/>
        </authorList>
    </citation>
    <scope>NUCLEOTIDE SEQUENCE [LARGE SCALE GENOMIC DNA]</scope>
    <source>
        <strain evidence="2">UK7</strain>
    </source>
</reference>
<evidence type="ECO:0000313" key="1">
    <source>
        <dbReference type="EMBL" id="CZT06538.1"/>
    </source>
</evidence>
<dbReference type="InterPro" id="IPR024222">
    <property type="entry name" value="Ten1_fungal"/>
</dbReference>
<dbReference type="Proteomes" id="UP000178129">
    <property type="component" value="Unassembled WGS sequence"/>
</dbReference>
<evidence type="ECO:0000313" key="2">
    <source>
        <dbReference type="Proteomes" id="UP000178129"/>
    </source>
</evidence>
<dbReference type="GO" id="GO:0043047">
    <property type="term" value="F:single-stranded telomeric DNA binding"/>
    <property type="evidence" value="ECO:0007669"/>
    <property type="project" value="InterPro"/>
</dbReference>
<dbReference type="InParanoid" id="A0A1E1L7M8"/>
<dbReference type="EMBL" id="FJUW01000039">
    <property type="protein sequence ID" value="CZT06538.1"/>
    <property type="molecule type" value="Genomic_DNA"/>
</dbReference>
<dbReference type="Gene3D" id="2.40.50.140">
    <property type="entry name" value="Nucleic acid-binding proteins"/>
    <property type="match status" value="1"/>
</dbReference>
<proteinExistence type="predicted"/>
<gene>
    <name evidence="1" type="ORF">RCO7_04305</name>
</gene>
<dbReference type="GO" id="GO:1990879">
    <property type="term" value="C:CST complex"/>
    <property type="evidence" value="ECO:0007669"/>
    <property type="project" value="InterPro"/>
</dbReference>
<protein>
    <submittedName>
        <fullName evidence="1">Uncharacterized protein</fullName>
    </submittedName>
</protein>
<keyword evidence="2" id="KW-1185">Reference proteome</keyword>
<organism evidence="1 2">
    <name type="scientific">Rhynchosporium graminicola</name>
    <dbReference type="NCBI Taxonomy" id="2792576"/>
    <lineage>
        <taxon>Eukaryota</taxon>
        <taxon>Fungi</taxon>
        <taxon>Dikarya</taxon>
        <taxon>Ascomycota</taxon>
        <taxon>Pezizomycotina</taxon>
        <taxon>Leotiomycetes</taxon>
        <taxon>Helotiales</taxon>
        <taxon>Ploettnerulaceae</taxon>
        <taxon>Rhynchosporium</taxon>
    </lineage>
</organism>
<name>A0A1E1L7M8_9HELO</name>